<evidence type="ECO:0000256" key="2">
    <source>
        <dbReference type="ARBA" id="ARBA00022963"/>
    </source>
</evidence>
<feature type="region of interest" description="Disordered" evidence="4">
    <location>
        <begin position="74"/>
        <end position="113"/>
    </location>
</feature>
<dbReference type="InterPro" id="IPR002641">
    <property type="entry name" value="PNPLA_dom"/>
</dbReference>
<dbReference type="GO" id="GO:0047499">
    <property type="term" value="F:calcium-independent phospholipase A2 activity"/>
    <property type="evidence" value="ECO:0007669"/>
    <property type="project" value="TreeGrafter"/>
</dbReference>
<evidence type="ECO:0000313" key="7">
    <source>
        <dbReference type="Proteomes" id="UP000799757"/>
    </source>
</evidence>
<dbReference type="EMBL" id="MU002091">
    <property type="protein sequence ID" value="KAF2790142.1"/>
    <property type="molecule type" value="Genomic_DNA"/>
</dbReference>
<organism evidence="6 7">
    <name type="scientific">Melanomma pulvis-pyrius CBS 109.77</name>
    <dbReference type="NCBI Taxonomy" id="1314802"/>
    <lineage>
        <taxon>Eukaryota</taxon>
        <taxon>Fungi</taxon>
        <taxon>Dikarya</taxon>
        <taxon>Ascomycota</taxon>
        <taxon>Pezizomycotina</taxon>
        <taxon>Dothideomycetes</taxon>
        <taxon>Pleosporomycetidae</taxon>
        <taxon>Pleosporales</taxon>
        <taxon>Melanommataceae</taxon>
        <taxon>Melanomma</taxon>
    </lineage>
</organism>
<evidence type="ECO:0000256" key="4">
    <source>
        <dbReference type="SAM" id="MobiDB-lite"/>
    </source>
</evidence>
<dbReference type="GO" id="GO:0016020">
    <property type="term" value="C:membrane"/>
    <property type="evidence" value="ECO:0007669"/>
    <property type="project" value="TreeGrafter"/>
</dbReference>
<keyword evidence="1" id="KW-0378">Hydrolase</keyword>
<dbReference type="GO" id="GO:0019369">
    <property type="term" value="P:arachidonate metabolic process"/>
    <property type="evidence" value="ECO:0007669"/>
    <property type="project" value="TreeGrafter"/>
</dbReference>
<dbReference type="GO" id="GO:0046486">
    <property type="term" value="P:glycerolipid metabolic process"/>
    <property type="evidence" value="ECO:0007669"/>
    <property type="project" value="UniProtKB-ARBA"/>
</dbReference>
<dbReference type="InterPro" id="IPR016035">
    <property type="entry name" value="Acyl_Trfase/lysoPLipase"/>
</dbReference>
<sequence>MPSDICGIHMRVTVRNLVLLLASSQSSTVPVFVFLRPLAISTHRRIEAHLTGKDKVGFQLDLNELDELFQRNSSGTTLKGRSNEDYESSSIVPTFRPKEVEGTSLEPNSEPEDGEISLGLELEALRSKGYLKVQCEDGTLFLGLAPEIRQDGGGIRGYWTLLVLKTLMDFIISEEGKQANSSQTRFDSFWPEQNPKASLGTSEQGEFLPYHYFDIICGEGTGSWGAMMLSNFRLPVEQCLEKYIRLTHRIFGKPRRISQLDLGIIGRSKFSAEKVEQEFKYLTGLEGNLIGGVSIAPRFATDTGVCATLISTLMATEIDAQDGRVARGVRFKRKKHLIRSYDHMQRDPIPISDKAGINYGLADKMAIWQVARAATADPLYFKPFKYNVGNRTVHLEGTAGYGGFIKIAIQEIISLHGEESVGAVVSVGTAIGRRRDGIFLSTLKAFDLPDSAYPVGDVLNGSSYWRFDDQTGINIRSDDWKPNGSSSDIGKATMNSINNAFKKWATKPENIESLQECARELVTRRRGRTRNSTRWKLYATGVPLRSP</sequence>
<dbReference type="PANTHER" id="PTHR24185">
    <property type="entry name" value="CALCIUM-INDEPENDENT PHOSPHOLIPASE A2-GAMMA"/>
    <property type="match status" value="1"/>
</dbReference>
<dbReference type="OrthoDB" id="626167at2759"/>
<feature type="domain" description="PNPLA" evidence="5">
    <location>
        <begin position="151"/>
        <end position="387"/>
    </location>
</feature>
<gene>
    <name evidence="6" type="ORF">K505DRAFT_364987</name>
</gene>
<dbReference type="Proteomes" id="UP000799757">
    <property type="component" value="Unassembled WGS sequence"/>
</dbReference>
<evidence type="ECO:0000256" key="1">
    <source>
        <dbReference type="ARBA" id="ARBA00022801"/>
    </source>
</evidence>
<dbReference type="GO" id="GO:0016042">
    <property type="term" value="P:lipid catabolic process"/>
    <property type="evidence" value="ECO:0007669"/>
    <property type="project" value="UniProtKB-KW"/>
</dbReference>
<evidence type="ECO:0000256" key="3">
    <source>
        <dbReference type="ARBA" id="ARBA00023098"/>
    </source>
</evidence>
<dbReference type="PANTHER" id="PTHR24185:SF1">
    <property type="entry name" value="CALCIUM-INDEPENDENT PHOSPHOLIPASE A2-GAMMA"/>
    <property type="match status" value="1"/>
</dbReference>
<proteinExistence type="predicted"/>
<evidence type="ECO:0000259" key="5">
    <source>
        <dbReference type="Pfam" id="PF01734"/>
    </source>
</evidence>
<dbReference type="Pfam" id="PF01734">
    <property type="entry name" value="Patatin"/>
    <property type="match status" value="1"/>
</dbReference>
<keyword evidence="7" id="KW-1185">Reference proteome</keyword>
<keyword evidence="3" id="KW-0443">Lipid metabolism</keyword>
<dbReference type="AlphaFoldDB" id="A0A6A6X1D8"/>
<dbReference type="Gene3D" id="3.40.1090.10">
    <property type="entry name" value="Cytosolic phospholipase A2 catalytic domain"/>
    <property type="match status" value="1"/>
</dbReference>
<reference evidence="6" key="1">
    <citation type="journal article" date="2020" name="Stud. Mycol.">
        <title>101 Dothideomycetes genomes: a test case for predicting lifestyles and emergence of pathogens.</title>
        <authorList>
            <person name="Haridas S."/>
            <person name="Albert R."/>
            <person name="Binder M."/>
            <person name="Bloem J."/>
            <person name="Labutti K."/>
            <person name="Salamov A."/>
            <person name="Andreopoulos B."/>
            <person name="Baker S."/>
            <person name="Barry K."/>
            <person name="Bills G."/>
            <person name="Bluhm B."/>
            <person name="Cannon C."/>
            <person name="Castanera R."/>
            <person name="Culley D."/>
            <person name="Daum C."/>
            <person name="Ezra D."/>
            <person name="Gonzalez J."/>
            <person name="Henrissat B."/>
            <person name="Kuo A."/>
            <person name="Liang C."/>
            <person name="Lipzen A."/>
            <person name="Lutzoni F."/>
            <person name="Magnuson J."/>
            <person name="Mondo S."/>
            <person name="Nolan M."/>
            <person name="Ohm R."/>
            <person name="Pangilinan J."/>
            <person name="Park H.-J."/>
            <person name="Ramirez L."/>
            <person name="Alfaro M."/>
            <person name="Sun H."/>
            <person name="Tritt A."/>
            <person name="Yoshinaga Y."/>
            <person name="Zwiers L.-H."/>
            <person name="Turgeon B."/>
            <person name="Goodwin S."/>
            <person name="Spatafora J."/>
            <person name="Crous P."/>
            <person name="Grigoriev I."/>
        </authorList>
    </citation>
    <scope>NUCLEOTIDE SEQUENCE</scope>
    <source>
        <strain evidence="6">CBS 109.77</strain>
    </source>
</reference>
<keyword evidence="2" id="KW-0442">Lipid degradation</keyword>
<evidence type="ECO:0000313" key="6">
    <source>
        <dbReference type="EMBL" id="KAF2790142.1"/>
    </source>
</evidence>
<name>A0A6A6X1D8_9PLEO</name>
<protein>
    <submittedName>
        <fullName evidence="6">FabD/lysophospholipase-like protein</fullName>
    </submittedName>
</protein>
<accession>A0A6A6X1D8</accession>
<dbReference type="SUPFAM" id="SSF52151">
    <property type="entry name" value="FabD/lysophospholipase-like"/>
    <property type="match status" value="1"/>
</dbReference>